<evidence type="ECO:0000313" key="3">
    <source>
        <dbReference type="Proteomes" id="UP000236723"/>
    </source>
</evidence>
<gene>
    <name evidence="2" type="ORF">SAMN04489712_104117</name>
</gene>
<dbReference type="NCBIfam" id="TIGR04141">
    <property type="entry name" value="TIGR04141 family sporadically distributed protein"/>
    <property type="match status" value="1"/>
</dbReference>
<accession>A0A1H5YPW7</accession>
<evidence type="ECO:0000313" key="2">
    <source>
        <dbReference type="EMBL" id="SEG26054.1"/>
    </source>
</evidence>
<dbReference type="EMBL" id="FNVO01000004">
    <property type="protein sequence ID" value="SEG26054.1"/>
    <property type="molecule type" value="Genomic_DNA"/>
</dbReference>
<evidence type="ECO:0000256" key="1">
    <source>
        <dbReference type="SAM" id="MobiDB-lite"/>
    </source>
</evidence>
<reference evidence="3" key="1">
    <citation type="submission" date="2016-10" db="EMBL/GenBank/DDBJ databases">
        <authorList>
            <person name="Varghese N."/>
            <person name="Submissions S."/>
        </authorList>
    </citation>
    <scope>NUCLEOTIDE SEQUENCE [LARGE SCALE GENOMIC DNA]</scope>
    <source>
        <strain evidence="3">DSM 43163</strain>
    </source>
</reference>
<proteinExistence type="predicted"/>
<sequence>MASPKDPQSPPETWKSSLYRLKTREDEGPDVDLRRFLRKGHLEREGYRVQPFEVQGLSGLMVTGTIARGRADWCAAVERLTGVAVQEENRSAVGVLLVRTEQATYALTYGVGRHMIDPFRLDSGFGLQFATRCLDQDGILLVRRQIMDARGRTDENATTRGERIEDFGIERVGAIVTKISGLVSTLSLTYTSGGRRRAVRVACRDSSIQLPLATTPAEFRTDLLAIEKVCSQPNPLAELQFIDRIRSLPGKSEIVQHLEAKLEELISDPSSTRLALSVPSECMDDFTSAQTFQVSKGNQSVTVSDLDLDALLHFVGDQPPGSRLRMLKRVRVQMFSDAACENPVSPRVSGHRWLTADVSAGPGRYFYYQGSWYEIGAEYLALIEEELTELFNRPASVTLPPWPRELTGKNVEADYNAKVAEQDGYTFFDKNTVVTKKFKGGGLEICDILGPDDQLICVKQAAKQTAPLNHLFAQGTVAVEVLRNDREVRRKFLEALAERAPGHPVAEDLGALTLVYGILLKDGQKIAVDSLFAFAQVSLLQAVHRLRAMNARVEIITISRR</sequence>
<dbReference type="RefSeq" id="WP_103937592.1">
    <property type="nucleotide sequence ID" value="NZ_FNVO01000004.1"/>
</dbReference>
<keyword evidence="3" id="KW-1185">Reference proteome</keyword>
<dbReference type="InterPro" id="IPR026487">
    <property type="entry name" value="CHP04141"/>
</dbReference>
<dbReference type="AlphaFoldDB" id="A0A1H5YPW7"/>
<dbReference type="OrthoDB" id="3323334at2"/>
<dbReference type="Proteomes" id="UP000236723">
    <property type="component" value="Unassembled WGS sequence"/>
</dbReference>
<dbReference type="Pfam" id="PF19614">
    <property type="entry name" value="DUF6119"/>
    <property type="match status" value="1"/>
</dbReference>
<organism evidence="2 3">
    <name type="scientific">Thermomonospora echinospora</name>
    <dbReference type="NCBI Taxonomy" id="1992"/>
    <lineage>
        <taxon>Bacteria</taxon>
        <taxon>Bacillati</taxon>
        <taxon>Actinomycetota</taxon>
        <taxon>Actinomycetes</taxon>
        <taxon>Streptosporangiales</taxon>
        <taxon>Thermomonosporaceae</taxon>
        <taxon>Thermomonospora</taxon>
    </lineage>
</organism>
<protein>
    <submittedName>
        <fullName evidence="2">Sporadically distributed protein, TIGR04141 family</fullName>
    </submittedName>
</protein>
<name>A0A1H5YPW7_9ACTN</name>
<feature type="region of interest" description="Disordered" evidence="1">
    <location>
        <begin position="1"/>
        <end position="21"/>
    </location>
</feature>